<organism evidence="2 3">
    <name type="scientific">Halogeometricum rufum</name>
    <dbReference type="NCBI Taxonomy" id="553469"/>
    <lineage>
        <taxon>Archaea</taxon>
        <taxon>Methanobacteriati</taxon>
        <taxon>Methanobacteriota</taxon>
        <taxon>Stenosarchaea group</taxon>
        <taxon>Halobacteria</taxon>
        <taxon>Halobacteriales</taxon>
        <taxon>Haloferacaceae</taxon>
        <taxon>Halogeometricum</taxon>
    </lineage>
</organism>
<dbReference type="RefSeq" id="WP_089807304.1">
    <property type="nucleotide sequence ID" value="NZ_FOYT01000002.1"/>
</dbReference>
<keyword evidence="3" id="KW-1185">Reference proteome</keyword>
<evidence type="ECO:0000313" key="3">
    <source>
        <dbReference type="Proteomes" id="UP000198531"/>
    </source>
</evidence>
<dbReference type="EMBL" id="FOYT01000002">
    <property type="protein sequence ID" value="SFR53723.1"/>
    <property type="molecule type" value="Genomic_DNA"/>
</dbReference>
<keyword evidence="1" id="KW-0812">Transmembrane</keyword>
<reference evidence="3" key="1">
    <citation type="submission" date="2016-10" db="EMBL/GenBank/DDBJ databases">
        <authorList>
            <person name="Varghese N."/>
            <person name="Submissions S."/>
        </authorList>
    </citation>
    <scope>NUCLEOTIDE SEQUENCE [LARGE SCALE GENOMIC DNA]</scope>
    <source>
        <strain evidence="3">CGMCC 1.7736</strain>
    </source>
</reference>
<feature type="transmembrane region" description="Helical" evidence="1">
    <location>
        <begin position="111"/>
        <end position="135"/>
    </location>
</feature>
<name>A0A1I6HGW3_9EURY</name>
<feature type="transmembrane region" description="Helical" evidence="1">
    <location>
        <begin position="20"/>
        <end position="43"/>
    </location>
</feature>
<proteinExistence type="predicted"/>
<feature type="transmembrane region" description="Helical" evidence="1">
    <location>
        <begin position="167"/>
        <end position="187"/>
    </location>
</feature>
<accession>A0A1I6HGW3</accession>
<protein>
    <recommendedName>
        <fullName evidence="4">DUF4013 domain-containing protein</fullName>
    </recommendedName>
</protein>
<feature type="transmembrane region" description="Helical" evidence="1">
    <location>
        <begin position="72"/>
        <end position="99"/>
    </location>
</feature>
<evidence type="ECO:0000256" key="1">
    <source>
        <dbReference type="SAM" id="Phobius"/>
    </source>
</evidence>
<dbReference type="STRING" id="553469.SAMN04487947_2062"/>
<feature type="transmembrane region" description="Helical" evidence="1">
    <location>
        <begin position="193"/>
        <end position="213"/>
    </location>
</feature>
<dbReference type="Pfam" id="PF13197">
    <property type="entry name" value="DUF4013"/>
    <property type="match status" value="1"/>
</dbReference>
<gene>
    <name evidence="2" type="ORF">SAMN04487947_2062</name>
</gene>
<dbReference type="InterPro" id="IPR025098">
    <property type="entry name" value="DUF4013"/>
</dbReference>
<evidence type="ECO:0008006" key="4">
    <source>
        <dbReference type="Google" id="ProtNLM"/>
    </source>
</evidence>
<sequence length="238" mass="24722">MISDSLNYLRNDEDWVKTVLIGGVLSLLSVLIVPTILVAGYLVRVVRATMHGDEQPPAFDEWGDLAVDGLKAAVIAIVYGFVPTLIAGVLVGGAVFTIVMGDAAGSSGLAALGGLGILVGLLVSFVLGLLAAYVIPAAVANFAETDQMGKAFSFGDLRPILTSGKYFTAWVSGFAVIFVGALVAGVLNAIPVLGLIAGGFLGFYAAVAAYYLIGTAWGELHDIEMRESEDRPDEQAAI</sequence>
<dbReference type="AlphaFoldDB" id="A0A1I6HGW3"/>
<dbReference type="Proteomes" id="UP000198531">
    <property type="component" value="Unassembled WGS sequence"/>
</dbReference>
<keyword evidence="1" id="KW-0472">Membrane</keyword>
<dbReference type="OrthoDB" id="107590at2157"/>
<keyword evidence="1" id="KW-1133">Transmembrane helix</keyword>
<evidence type="ECO:0000313" key="2">
    <source>
        <dbReference type="EMBL" id="SFR53723.1"/>
    </source>
</evidence>